<dbReference type="RefSeq" id="WP_208261893.1">
    <property type="nucleotide sequence ID" value="NZ_JAGEOJ010000023.1"/>
</dbReference>
<evidence type="ECO:0000313" key="1">
    <source>
        <dbReference type="EMBL" id="MBO2453862.1"/>
    </source>
</evidence>
<evidence type="ECO:0000313" key="2">
    <source>
        <dbReference type="Proteomes" id="UP000669179"/>
    </source>
</evidence>
<organism evidence="1 2">
    <name type="scientific">Actinomadura barringtoniae</name>
    <dbReference type="NCBI Taxonomy" id="1427535"/>
    <lineage>
        <taxon>Bacteria</taxon>
        <taxon>Bacillati</taxon>
        <taxon>Actinomycetota</taxon>
        <taxon>Actinomycetes</taxon>
        <taxon>Streptosporangiales</taxon>
        <taxon>Thermomonosporaceae</taxon>
        <taxon>Actinomadura</taxon>
    </lineage>
</organism>
<protein>
    <submittedName>
        <fullName evidence="1">Alpha/beta hydrolase</fullName>
    </submittedName>
</protein>
<dbReference type="InterPro" id="IPR029058">
    <property type="entry name" value="AB_hydrolase_fold"/>
</dbReference>
<keyword evidence="1" id="KW-0378">Hydrolase</keyword>
<comment type="caution">
    <text evidence="1">The sequence shown here is derived from an EMBL/GenBank/DDBJ whole genome shotgun (WGS) entry which is preliminary data.</text>
</comment>
<proteinExistence type="predicted"/>
<sequence>MTGPYTFHTLKGVGHWIPEQAPDEVAELLRTHLK</sequence>
<dbReference type="GO" id="GO:0016787">
    <property type="term" value="F:hydrolase activity"/>
    <property type="evidence" value="ECO:0007669"/>
    <property type="project" value="UniProtKB-KW"/>
</dbReference>
<keyword evidence="2" id="KW-1185">Reference proteome</keyword>
<dbReference type="EMBL" id="JAGEOJ010000023">
    <property type="protein sequence ID" value="MBO2453862.1"/>
    <property type="molecule type" value="Genomic_DNA"/>
</dbReference>
<dbReference type="Gene3D" id="3.40.50.1820">
    <property type="entry name" value="alpha/beta hydrolase"/>
    <property type="match status" value="1"/>
</dbReference>
<gene>
    <name evidence="1" type="ORF">J4573_42700</name>
</gene>
<reference evidence="1" key="1">
    <citation type="submission" date="2021-03" db="EMBL/GenBank/DDBJ databases">
        <authorList>
            <person name="Kanchanasin P."/>
            <person name="Saeng-In P."/>
            <person name="Phongsopitanun W."/>
            <person name="Yuki M."/>
            <person name="Kudo T."/>
            <person name="Ohkuma M."/>
            <person name="Tanasupawat S."/>
        </authorList>
    </citation>
    <scope>NUCLEOTIDE SEQUENCE</scope>
    <source>
        <strain evidence="1">GKU 128</strain>
    </source>
</reference>
<dbReference type="SUPFAM" id="SSF53474">
    <property type="entry name" value="alpha/beta-Hydrolases"/>
    <property type="match status" value="1"/>
</dbReference>
<dbReference type="AlphaFoldDB" id="A0A939TBT2"/>
<dbReference type="Proteomes" id="UP000669179">
    <property type="component" value="Unassembled WGS sequence"/>
</dbReference>
<accession>A0A939TBT2</accession>
<name>A0A939TBT2_9ACTN</name>